<dbReference type="Gene3D" id="3.40.50.2000">
    <property type="entry name" value="Glycogen Phosphorylase B"/>
    <property type="match status" value="2"/>
</dbReference>
<comment type="caution">
    <text evidence="3">The sequence shown here is derived from an EMBL/GenBank/DDBJ whole genome shotgun (WGS) entry which is preliminary data.</text>
</comment>
<protein>
    <submittedName>
        <fullName evidence="3">Glycosyltransferase</fullName>
    </submittedName>
</protein>
<dbReference type="Pfam" id="PF00534">
    <property type="entry name" value="Glycos_transf_1"/>
    <property type="match status" value="1"/>
</dbReference>
<dbReference type="EMBL" id="WOSY01000008">
    <property type="protein sequence ID" value="NHN88964.1"/>
    <property type="molecule type" value="Genomic_DNA"/>
</dbReference>
<dbReference type="Pfam" id="PF13439">
    <property type="entry name" value="Glyco_transf_4"/>
    <property type="match status" value="1"/>
</dbReference>
<evidence type="ECO:0000259" key="1">
    <source>
        <dbReference type="Pfam" id="PF00534"/>
    </source>
</evidence>
<dbReference type="PANTHER" id="PTHR12526:SF638">
    <property type="entry name" value="SPORE COAT PROTEIN SA"/>
    <property type="match status" value="1"/>
</dbReference>
<proteinExistence type="predicted"/>
<evidence type="ECO:0000313" key="3">
    <source>
        <dbReference type="EMBL" id="NHN88964.1"/>
    </source>
</evidence>
<dbReference type="CDD" id="cd03801">
    <property type="entry name" value="GT4_PimA-like"/>
    <property type="match status" value="1"/>
</dbReference>
<evidence type="ECO:0000313" key="4">
    <source>
        <dbReference type="Proteomes" id="UP000631653"/>
    </source>
</evidence>
<evidence type="ECO:0000259" key="2">
    <source>
        <dbReference type="Pfam" id="PF13439"/>
    </source>
</evidence>
<dbReference type="PANTHER" id="PTHR12526">
    <property type="entry name" value="GLYCOSYLTRANSFERASE"/>
    <property type="match status" value="1"/>
</dbReference>
<reference evidence="3 4" key="1">
    <citation type="journal article" date="2020" name="Int. J. Syst. Evol. Microbiol.">
        <title>Novel acetic acid bacteria from cider fermentations: Acetobacter conturbans sp. nov. and Acetobacter fallax sp. nov.</title>
        <authorList>
            <person name="Sombolestani A.S."/>
            <person name="Cleenwerck I."/>
            <person name="Cnockaert M."/>
            <person name="Borremans W."/>
            <person name="Wieme A.D."/>
            <person name="De Vuyst L."/>
            <person name="Vandamme P."/>
        </authorList>
    </citation>
    <scope>NUCLEOTIDE SEQUENCE [LARGE SCALE GENOMIC DNA]</scope>
    <source>
        <strain evidence="3 4">LMG 1627</strain>
    </source>
</reference>
<keyword evidence="4" id="KW-1185">Reference proteome</keyword>
<organism evidence="3 4">
    <name type="scientific">Acetobacter conturbans</name>
    <dbReference type="NCBI Taxonomy" id="1737472"/>
    <lineage>
        <taxon>Bacteria</taxon>
        <taxon>Pseudomonadati</taxon>
        <taxon>Pseudomonadota</taxon>
        <taxon>Alphaproteobacteria</taxon>
        <taxon>Acetobacterales</taxon>
        <taxon>Acetobacteraceae</taxon>
        <taxon>Acetobacter</taxon>
    </lineage>
</organism>
<name>A0ABX0JZX6_9PROT</name>
<dbReference type="InterPro" id="IPR028098">
    <property type="entry name" value="Glyco_trans_4-like_N"/>
</dbReference>
<gene>
    <name evidence="3" type="ORF">GOB81_10005</name>
</gene>
<feature type="domain" description="Glycosyl transferase family 1" evidence="1">
    <location>
        <begin position="183"/>
        <end position="328"/>
    </location>
</feature>
<feature type="domain" description="Glycosyltransferase subfamily 4-like N-terminal" evidence="2">
    <location>
        <begin position="14"/>
        <end position="177"/>
    </location>
</feature>
<accession>A0ABX0JZX6</accession>
<dbReference type="SUPFAM" id="SSF53756">
    <property type="entry name" value="UDP-Glycosyltransferase/glycogen phosphorylase"/>
    <property type="match status" value="1"/>
</dbReference>
<dbReference type="Proteomes" id="UP000631653">
    <property type="component" value="Unassembled WGS sequence"/>
</dbReference>
<sequence length="378" mass="41180">MKVIHVVRQFSPSVGGLEDAVLNLAYQQRHALQVDAQVVTLNRVFKREGVLPPRASIDGIPVVRVPWCGTSRYPLAPSVLAHVAGADLIHVHAIDFFFDFFALTKPFLRKPLVVSTHGGFFHTGAYARLKKLWFSTLTRASVHAYDKIVACSENDATIFSAIAGNRLLTIENGINQDKFVDASAKEPTRTLVSFGRFSPHKRLDLLFPLLAALKKQNPEWRLIIAGRPAELSVADLEGLAQKSGVQDAVSFVAEPSDEQLKNVLSEASWFASFSDHEGFGLAAVEALSAGLIPVLSSIAPFRRLVSLTGVGLLADGNNIAALAGKLEQQQQDVASMGMQRAAAMKAAAAYDWKDVARRYVDVYKDVLRMDTLSSSARS</sequence>
<dbReference type="InterPro" id="IPR001296">
    <property type="entry name" value="Glyco_trans_1"/>
</dbReference>